<organism evidence="1 2">
    <name type="scientific">Cavenderia fasciculata</name>
    <name type="common">Slime mold</name>
    <name type="synonym">Dictyostelium fasciculatum</name>
    <dbReference type="NCBI Taxonomy" id="261658"/>
    <lineage>
        <taxon>Eukaryota</taxon>
        <taxon>Amoebozoa</taxon>
        <taxon>Evosea</taxon>
        <taxon>Eumycetozoa</taxon>
        <taxon>Dictyostelia</taxon>
        <taxon>Acytosteliales</taxon>
        <taxon>Cavenderiaceae</taxon>
        <taxon>Cavenderia</taxon>
    </lineage>
</organism>
<name>F4QBD7_CACFS</name>
<dbReference type="OrthoDB" id="6427852at2759"/>
<dbReference type="GeneID" id="14866933"/>
<protein>
    <recommendedName>
        <fullName evidence="3">Ubiquitin-like protease family profile domain-containing protein</fullName>
    </recommendedName>
</protein>
<gene>
    <name evidence="1" type="ORF">DFA_10782</name>
</gene>
<accession>F4QBD7</accession>
<sequence>MKPYKKYGWSGVFSADEVDLARPTLDGKLSFIMNLDKSTEPGSHWVACYIDTIGSKSLEYYDSFGEDPSEQFMIDIKKI</sequence>
<evidence type="ECO:0008006" key="3">
    <source>
        <dbReference type="Google" id="ProtNLM"/>
    </source>
</evidence>
<dbReference type="EMBL" id="GL883027">
    <property type="protein sequence ID" value="EGG14909.1"/>
    <property type="molecule type" value="Genomic_DNA"/>
</dbReference>
<dbReference type="Proteomes" id="UP000007797">
    <property type="component" value="Unassembled WGS sequence"/>
</dbReference>
<dbReference type="AlphaFoldDB" id="F4QBD7"/>
<dbReference type="RefSeq" id="XP_004351425.1">
    <property type="nucleotide sequence ID" value="XM_004351373.1"/>
</dbReference>
<dbReference type="KEGG" id="dfa:DFA_10782"/>
<reference evidence="2" key="1">
    <citation type="journal article" date="2011" name="Genome Res.">
        <title>Phylogeny-wide analysis of social amoeba genomes highlights ancient origins for complex intercellular communication.</title>
        <authorList>
            <person name="Heidel A.J."/>
            <person name="Lawal H.M."/>
            <person name="Felder M."/>
            <person name="Schilde C."/>
            <person name="Helps N.R."/>
            <person name="Tunggal B."/>
            <person name="Rivero F."/>
            <person name="John U."/>
            <person name="Schleicher M."/>
            <person name="Eichinger L."/>
            <person name="Platzer M."/>
            <person name="Noegel A.A."/>
            <person name="Schaap P."/>
            <person name="Gloeckner G."/>
        </authorList>
    </citation>
    <scope>NUCLEOTIDE SEQUENCE [LARGE SCALE GENOMIC DNA]</scope>
    <source>
        <strain evidence="2">SH3</strain>
    </source>
</reference>
<proteinExistence type="predicted"/>
<evidence type="ECO:0000313" key="2">
    <source>
        <dbReference type="Proteomes" id="UP000007797"/>
    </source>
</evidence>
<keyword evidence="2" id="KW-1185">Reference proteome</keyword>
<dbReference type="Gene3D" id="3.40.395.10">
    <property type="entry name" value="Adenoviral Proteinase, Chain A"/>
    <property type="match status" value="1"/>
</dbReference>
<evidence type="ECO:0000313" key="1">
    <source>
        <dbReference type="EMBL" id="EGG14909.1"/>
    </source>
</evidence>